<dbReference type="SUPFAM" id="SSF81464">
    <property type="entry name" value="Cytochrome c oxidase subunit II-like, transmembrane region"/>
    <property type="match status" value="1"/>
</dbReference>
<evidence type="ECO:0000256" key="11">
    <source>
        <dbReference type="ARBA" id="ARBA00023008"/>
    </source>
</evidence>
<keyword evidence="6 15" id="KW-0812">Transmembrane</keyword>
<comment type="caution">
    <text evidence="22">The sequence shown here is derived from an EMBL/GenBank/DDBJ whole genome shotgun (WGS) entry which is preliminary data.</text>
</comment>
<evidence type="ECO:0000256" key="13">
    <source>
        <dbReference type="ARBA" id="ARBA00024688"/>
    </source>
</evidence>
<reference evidence="23" key="1">
    <citation type="submission" date="2017-05" db="EMBL/GenBank/DDBJ databases">
        <authorList>
            <person name="Lin X."/>
        </authorList>
    </citation>
    <scope>NUCLEOTIDE SEQUENCE [LARGE SCALE GENOMIC DNA]</scope>
    <source>
        <strain evidence="23">JLT2012</strain>
    </source>
</reference>
<evidence type="ECO:0000259" key="20">
    <source>
        <dbReference type="PROSITE" id="PS50857"/>
    </source>
</evidence>
<comment type="subcellular location">
    <subcellularLocation>
        <location evidence="15">Cell membrane</location>
        <topology evidence="15">Multi-pass membrane protein</topology>
    </subcellularLocation>
    <subcellularLocation>
        <location evidence="2">Membrane</location>
        <topology evidence="2">Multi-pass membrane protein</topology>
    </subcellularLocation>
</comment>
<evidence type="ECO:0000256" key="18">
    <source>
        <dbReference type="SAM" id="Phobius"/>
    </source>
</evidence>
<evidence type="ECO:0000259" key="21">
    <source>
        <dbReference type="PROSITE" id="PS50999"/>
    </source>
</evidence>
<evidence type="ECO:0000256" key="19">
    <source>
        <dbReference type="SAM" id="SignalP"/>
    </source>
</evidence>
<dbReference type="EC" id="7.1.1.9" evidence="16"/>
<dbReference type="Proteomes" id="UP000198462">
    <property type="component" value="Unassembled WGS sequence"/>
</dbReference>
<evidence type="ECO:0000256" key="6">
    <source>
        <dbReference type="ARBA" id="ARBA00022692"/>
    </source>
</evidence>
<gene>
    <name evidence="22" type="ORF">B5C34_01695</name>
</gene>
<evidence type="ECO:0000256" key="12">
    <source>
        <dbReference type="ARBA" id="ARBA00023136"/>
    </source>
</evidence>
<dbReference type="GO" id="GO:0004129">
    <property type="term" value="F:cytochrome-c oxidase activity"/>
    <property type="evidence" value="ECO:0007669"/>
    <property type="project" value="UniProtKB-EC"/>
</dbReference>
<comment type="cofactor">
    <cofactor evidence="1">
        <name>heme</name>
        <dbReference type="ChEBI" id="CHEBI:30413"/>
    </cofactor>
</comment>
<protein>
    <recommendedName>
        <fullName evidence="16">Cytochrome c oxidase subunit 2</fullName>
        <ecNumber evidence="16">7.1.1.9</ecNumber>
    </recommendedName>
</protein>
<dbReference type="NCBIfam" id="TIGR02866">
    <property type="entry name" value="CoxB"/>
    <property type="match status" value="1"/>
</dbReference>
<name>A0A219B1T6_9SPHN</name>
<dbReference type="InterPro" id="IPR008972">
    <property type="entry name" value="Cupredoxin"/>
</dbReference>
<evidence type="ECO:0000256" key="2">
    <source>
        <dbReference type="ARBA" id="ARBA00004141"/>
    </source>
</evidence>
<dbReference type="GO" id="GO:0016491">
    <property type="term" value="F:oxidoreductase activity"/>
    <property type="evidence" value="ECO:0007669"/>
    <property type="project" value="InterPro"/>
</dbReference>
<feature type="transmembrane region" description="Helical" evidence="18">
    <location>
        <begin position="142"/>
        <end position="163"/>
    </location>
</feature>
<keyword evidence="5 15" id="KW-0679">Respiratory chain</keyword>
<evidence type="ECO:0000256" key="17">
    <source>
        <dbReference type="SAM" id="MobiDB-lite"/>
    </source>
</evidence>
<keyword evidence="11 16" id="KW-0186">Copper</keyword>
<evidence type="ECO:0000256" key="15">
    <source>
        <dbReference type="RuleBase" id="RU000456"/>
    </source>
</evidence>
<proteinExistence type="inferred from homology"/>
<dbReference type="PRINTS" id="PR01166">
    <property type="entry name" value="CYCOXIDASEII"/>
</dbReference>
<evidence type="ECO:0000256" key="1">
    <source>
        <dbReference type="ARBA" id="ARBA00001971"/>
    </source>
</evidence>
<dbReference type="InterPro" id="IPR036257">
    <property type="entry name" value="Cyt_c_oxidase_su2_TM_sf"/>
</dbReference>
<dbReference type="Pfam" id="PF00116">
    <property type="entry name" value="COX2"/>
    <property type="match status" value="1"/>
</dbReference>
<comment type="catalytic activity">
    <reaction evidence="14 16">
        <text>4 Fe(II)-[cytochrome c] + O2 + 8 H(+)(in) = 4 Fe(III)-[cytochrome c] + 2 H2O + 4 H(+)(out)</text>
        <dbReference type="Rhea" id="RHEA:11436"/>
        <dbReference type="Rhea" id="RHEA-COMP:10350"/>
        <dbReference type="Rhea" id="RHEA-COMP:14399"/>
        <dbReference type="ChEBI" id="CHEBI:15377"/>
        <dbReference type="ChEBI" id="CHEBI:15378"/>
        <dbReference type="ChEBI" id="CHEBI:15379"/>
        <dbReference type="ChEBI" id="CHEBI:29033"/>
        <dbReference type="ChEBI" id="CHEBI:29034"/>
        <dbReference type="EC" id="7.1.1.9"/>
    </reaction>
</comment>
<feature type="domain" description="Cytochrome oxidase subunit II transmembrane region profile" evidence="21">
    <location>
        <begin position="117"/>
        <end position="212"/>
    </location>
</feature>
<evidence type="ECO:0000256" key="9">
    <source>
        <dbReference type="ARBA" id="ARBA00022982"/>
    </source>
</evidence>
<dbReference type="GO" id="GO:0005886">
    <property type="term" value="C:plasma membrane"/>
    <property type="evidence" value="ECO:0007669"/>
    <property type="project" value="UniProtKB-SubCell"/>
</dbReference>
<comment type="cofactor">
    <cofactor evidence="16">
        <name>Cu cation</name>
        <dbReference type="ChEBI" id="CHEBI:23378"/>
    </cofactor>
    <text evidence="16">Binds a copper A center.</text>
</comment>
<keyword evidence="7 16" id="KW-0479">Metal-binding</keyword>
<dbReference type="EMBL" id="NFZT01000001">
    <property type="protein sequence ID" value="OWV32290.1"/>
    <property type="molecule type" value="Genomic_DNA"/>
</dbReference>
<dbReference type="SUPFAM" id="SSF49503">
    <property type="entry name" value="Cupredoxins"/>
    <property type="match status" value="1"/>
</dbReference>
<feature type="region of interest" description="Disordered" evidence="17">
    <location>
        <begin position="371"/>
        <end position="420"/>
    </location>
</feature>
<comment type="function">
    <text evidence="13 16">Subunits I and II form the functional core of the enzyme complex. Electrons originating in cytochrome c are transferred via heme a and Cu(A) to the binuclear center formed by heme a3 and Cu(B).</text>
</comment>
<dbReference type="CDD" id="cd13912">
    <property type="entry name" value="CcO_II_C"/>
    <property type="match status" value="1"/>
</dbReference>
<evidence type="ECO:0000256" key="10">
    <source>
        <dbReference type="ARBA" id="ARBA00022989"/>
    </source>
</evidence>
<sequence>MAGVRQERARVIRMKIRNQMGRWTHLAAALALSIAAGSASAQDATPLNEGGLEPLVAGQEVTQDEAEAINDPDESRTVSGDMTTEEAVEATPSTPETVPSVDGDIANAGTVADATLGQPIGGMGIQSQVTSLGEFANGFNTALLTVMGLVTLFVFGLLLWAMLRYRRKDGVAPSKTTHNVFIEVLWTLVPVLILVGIAIPSFGLLAAQYDPPEADVTVKAIGHQWYWEYEYPDEGGFSFDAIMLTDEQAAEAGEPRLLATDNRVVVPVGANVKVLVTSVDVLHSWAMPSFWVKMDAVPGRINETWFRAERTGVFYGQCSELCGTQHGFMPIVVEVVEQDVYDNWVASRQDYAGIDPADLLEEEEGFSAVEDEGLGVPTDQSVAVPDEAGMPAPTDTDGVTGTVIEQSATSTPSEVGEVTE</sequence>
<evidence type="ECO:0000313" key="23">
    <source>
        <dbReference type="Proteomes" id="UP000198462"/>
    </source>
</evidence>
<dbReference type="PANTHER" id="PTHR22888">
    <property type="entry name" value="CYTOCHROME C OXIDASE, SUBUNIT II"/>
    <property type="match status" value="1"/>
</dbReference>
<evidence type="ECO:0000256" key="3">
    <source>
        <dbReference type="ARBA" id="ARBA00007866"/>
    </source>
</evidence>
<dbReference type="InterPro" id="IPR014222">
    <property type="entry name" value="Cyt_c_oxidase_su2"/>
</dbReference>
<dbReference type="InterPro" id="IPR011759">
    <property type="entry name" value="Cyt_c_oxidase_su2_TM_dom"/>
</dbReference>
<evidence type="ECO:0000256" key="4">
    <source>
        <dbReference type="ARBA" id="ARBA00022448"/>
    </source>
</evidence>
<feature type="region of interest" description="Disordered" evidence="17">
    <location>
        <begin position="65"/>
        <end position="102"/>
    </location>
</feature>
<dbReference type="PANTHER" id="PTHR22888:SF9">
    <property type="entry name" value="CYTOCHROME C OXIDASE SUBUNIT 2"/>
    <property type="match status" value="1"/>
</dbReference>
<keyword evidence="4 15" id="KW-0813">Transport</keyword>
<dbReference type="InterPro" id="IPR034210">
    <property type="entry name" value="CcO_II_C"/>
</dbReference>
<evidence type="ECO:0000256" key="8">
    <source>
        <dbReference type="ARBA" id="ARBA00022967"/>
    </source>
</evidence>
<dbReference type="GO" id="GO:0042773">
    <property type="term" value="P:ATP synthesis coupled electron transport"/>
    <property type="evidence" value="ECO:0007669"/>
    <property type="project" value="TreeGrafter"/>
</dbReference>
<comment type="similarity">
    <text evidence="3 15">Belongs to the cytochrome c oxidase subunit 2 family.</text>
</comment>
<keyword evidence="23" id="KW-1185">Reference proteome</keyword>
<feature type="chain" id="PRO_5012736256" description="Cytochrome c oxidase subunit 2" evidence="19">
    <location>
        <begin position="42"/>
        <end position="420"/>
    </location>
</feature>
<keyword evidence="12 18" id="KW-0472">Membrane</keyword>
<dbReference type="InterPro" id="IPR002429">
    <property type="entry name" value="CcO_II-like_C"/>
</dbReference>
<dbReference type="InterPro" id="IPR045187">
    <property type="entry name" value="CcO_II"/>
</dbReference>
<dbReference type="PROSITE" id="PS50857">
    <property type="entry name" value="COX2_CUA"/>
    <property type="match status" value="1"/>
</dbReference>
<dbReference type="FunFam" id="2.60.40.420:FF:000001">
    <property type="entry name" value="Cytochrome c oxidase subunit 2"/>
    <property type="match status" value="1"/>
</dbReference>
<feature type="signal peptide" evidence="19">
    <location>
        <begin position="1"/>
        <end position="41"/>
    </location>
</feature>
<dbReference type="Pfam" id="PF02790">
    <property type="entry name" value="COX2_TM"/>
    <property type="match status" value="1"/>
</dbReference>
<dbReference type="AlphaFoldDB" id="A0A219B1T6"/>
<evidence type="ECO:0000313" key="22">
    <source>
        <dbReference type="EMBL" id="OWV32290.1"/>
    </source>
</evidence>
<keyword evidence="8" id="KW-1278">Translocase</keyword>
<organism evidence="22 23">
    <name type="scientific">Pacificimonas flava</name>
    <dbReference type="NCBI Taxonomy" id="1234595"/>
    <lineage>
        <taxon>Bacteria</taxon>
        <taxon>Pseudomonadati</taxon>
        <taxon>Pseudomonadota</taxon>
        <taxon>Alphaproteobacteria</taxon>
        <taxon>Sphingomonadales</taxon>
        <taxon>Sphingosinicellaceae</taxon>
        <taxon>Pacificimonas</taxon>
    </lineage>
</organism>
<dbReference type="InterPro" id="IPR001505">
    <property type="entry name" value="Copper_CuA"/>
</dbReference>
<dbReference type="GO" id="GO:0005507">
    <property type="term" value="F:copper ion binding"/>
    <property type="evidence" value="ECO:0007669"/>
    <property type="project" value="InterPro"/>
</dbReference>
<accession>A0A219B1T6</accession>
<keyword evidence="9 15" id="KW-0249">Electron transport</keyword>
<keyword evidence="10 18" id="KW-1133">Transmembrane helix</keyword>
<evidence type="ECO:0000256" key="16">
    <source>
        <dbReference type="RuleBase" id="RU004024"/>
    </source>
</evidence>
<feature type="transmembrane region" description="Helical" evidence="18">
    <location>
        <begin position="184"/>
        <end position="207"/>
    </location>
</feature>
<evidence type="ECO:0000256" key="14">
    <source>
        <dbReference type="ARBA" id="ARBA00047816"/>
    </source>
</evidence>
<dbReference type="Gene3D" id="2.60.40.420">
    <property type="entry name" value="Cupredoxins - blue copper proteins"/>
    <property type="match status" value="1"/>
</dbReference>
<dbReference type="PROSITE" id="PS00078">
    <property type="entry name" value="COX2"/>
    <property type="match status" value="1"/>
</dbReference>
<dbReference type="PROSITE" id="PS50999">
    <property type="entry name" value="COX2_TM"/>
    <property type="match status" value="1"/>
</dbReference>
<evidence type="ECO:0000256" key="5">
    <source>
        <dbReference type="ARBA" id="ARBA00022660"/>
    </source>
</evidence>
<evidence type="ECO:0000256" key="7">
    <source>
        <dbReference type="ARBA" id="ARBA00022723"/>
    </source>
</evidence>
<feature type="domain" description="Cytochrome oxidase subunit II copper A binding" evidence="20">
    <location>
        <begin position="213"/>
        <end position="347"/>
    </location>
</feature>
<feature type="compositionally biased region" description="Polar residues" evidence="17">
    <location>
        <begin position="397"/>
        <end position="413"/>
    </location>
</feature>
<keyword evidence="19" id="KW-0732">Signal</keyword>
<dbReference type="Gene3D" id="1.10.287.90">
    <property type="match status" value="1"/>
</dbReference>